<dbReference type="EMBL" id="CAJVPU010004971">
    <property type="protein sequence ID" value="CAG8540621.1"/>
    <property type="molecule type" value="Genomic_DNA"/>
</dbReference>
<evidence type="ECO:0000313" key="1">
    <source>
        <dbReference type="EMBL" id="CAG8540621.1"/>
    </source>
</evidence>
<dbReference type="Proteomes" id="UP000789702">
    <property type="component" value="Unassembled WGS sequence"/>
</dbReference>
<sequence>MSLSEDLSVDNLDSNFLKPVYNLIELGLEKYEDNELVLNTVHDLMQFFKKYSNCTCRHIPRQKDLRTCYEKVRFKNFFERFFQIRGKEKSELVLFLKAQLMAFEINNKNYKNINRLLSPMKYKNKSEPFIYLPTGNMYTSVYNEFKEYFNKENGENTKVISYCIFRRLWYKIIPYLKFQPPASDLCKVCKTFKAKLIVAKADIEKYNQIKINTISDIEHVINNSSKENKPILNNNGLGWTCSLSIDIGKVYASTESGGLEISFQLLRENNFDINTTLKTIPIKLLAKERKYYLFTKIRQYVDNPYKDVYCANSEKTEDKNK</sequence>
<proteinExistence type="predicted"/>
<gene>
    <name evidence="1" type="ORF">DHETER_LOCUS4788</name>
</gene>
<reference evidence="1" key="1">
    <citation type="submission" date="2021-06" db="EMBL/GenBank/DDBJ databases">
        <authorList>
            <person name="Kallberg Y."/>
            <person name="Tangrot J."/>
            <person name="Rosling A."/>
        </authorList>
    </citation>
    <scope>NUCLEOTIDE SEQUENCE</scope>
    <source>
        <strain evidence="1">IL203A</strain>
    </source>
</reference>
<comment type="caution">
    <text evidence="1">The sequence shown here is derived from an EMBL/GenBank/DDBJ whole genome shotgun (WGS) entry which is preliminary data.</text>
</comment>
<keyword evidence="2" id="KW-1185">Reference proteome</keyword>
<organism evidence="1 2">
    <name type="scientific">Dentiscutata heterogama</name>
    <dbReference type="NCBI Taxonomy" id="1316150"/>
    <lineage>
        <taxon>Eukaryota</taxon>
        <taxon>Fungi</taxon>
        <taxon>Fungi incertae sedis</taxon>
        <taxon>Mucoromycota</taxon>
        <taxon>Glomeromycotina</taxon>
        <taxon>Glomeromycetes</taxon>
        <taxon>Diversisporales</taxon>
        <taxon>Gigasporaceae</taxon>
        <taxon>Dentiscutata</taxon>
    </lineage>
</organism>
<protein>
    <submittedName>
        <fullName evidence="1">15280_t:CDS:1</fullName>
    </submittedName>
</protein>
<accession>A0ACA9LNA4</accession>
<evidence type="ECO:0000313" key="2">
    <source>
        <dbReference type="Proteomes" id="UP000789702"/>
    </source>
</evidence>
<name>A0ACA9LNA4_9GLOM</name>